<dbReference type="GeneID" id="8384928"/>
<dbReference type="InterPro" id="IPR036116">
    <property type="entry name" value="FN3_sf"/>
</dbReference>
<dbReference type="STRING" id="519442.Huta_2623"/>
<evidence type="ECO:0000256" key="1">
    <source>
        <dbReference type="SAM" id="MobiDB-lite"/>
    </source>
</evidence>
<feature type="region of interest" description="Disordered" evidence="1">
    <location>
        <begin position="1499"/>
        <end position="1528"/>
    </location>
</feature>
<accession>C7NPN0</accession>
<feature type="region of interest" description="Disordered" evidence="1">
    <location>
        <begin position="1444"/>
        <end position="1481"/>
    </location>
</feature>
<feature type="region of interest" description="Disordered" evidence="1">
    <location>
        <begin position="1334"/>
        <end position="1357"/>
    </location>
</feature>
<protein>
    <submittedName>
        <fullName evidence="2">Fibronectin type III domain protein</fullName>
    </submittedName>
</protein>
<dbReference type="Proteomes" id="UP000002071">
    <property type="component" value="Chromosome"/>
</dbReference>
<keyword evidence="3" id="KW-1185">Reference proteome</keyword>
<name>C7NPN0_HALUD</name>
<evidence type="ECO:0000313" key="3">
    <source>
        <dbReference type="Proteomes" id="UP000002071"/>
    </source>
</evidence>
<feature type="compositionally biased region" description="Polar residues" evidence="1">
    <location>
        <begin position="1447"/>
        <end position="1456"/>
    </location>
</feature>
<dbReference type="eggNOG" id="arCOG05978">
    <property type="taxonomic scope" value="Archaea"/>
</dbReference>
<dbReference type="OrthoDB" id="346284at2157"/>
<feature type="region of interest" description="Disordered" evidence="1">
    <location>
        <begin position="595"/>
        <end position="625"/>
    </location>
</feature>
<dbReference type="EMBL" id="CP001687">
    <property type="protein sequence ID" value="ACV12785.1"/>
    <property type="molecule type" value="Genomic_DNA"/>
</dbReference>
<dbReference type="RefSeq" id="WP_015790347.1">
    <property type="nucleotide sequence ID" value="NC_013158.1"/>
</dbReference>
<evidence type="ECO:0000313" key="2">
    <source>
        <dbReference type="EMBL" id="ACV12785.1"/>
    </source>
</evidence>
<feature type="region of interest" description="Disordered" evidence="1">
    <location>
        <begin position="1267"/>
        <end position="1300"/>
    </location>
</feature>
<feature type="region of interest" description="Disordered" evidence="1">
    <location>
        <begin position="905"/>
        <end position="929"/>
    </location>
</feature>
<organism evidence="2 3">
    <name type="scientific">Halorhabdus utahensis (strain DSM 12940 / JCM 11049 / AX-2)</name>
    <dbReference type="NCBI Taxonomy" id="519442"/>
    <lineage>
        <taxon>Archaea</taxon>
        <taxon>Methanobacteriati</taxon>
        <taxon>Methanobacteriota</taxon>
        <taxon>Stenosarchaea group</taxon>
        <taxon>Halobacteria</taxon>
        <taxon>Halobacteriales</taxon>
        <taxon>Haloarculaceae</taxon>
        <taxon>Halorhabdus</taxon>
    </lineage>
</organism>
<dbReference type="SUPFAM" id="SSF49265">
    <property type="entry name" value="Fibronectin type III"/>
    <property type="match status" value="1"/>
</dbReference>
<feature type="region of interest" description="Disordered" evidence="1">
    <location>
        <begin position="1187"/>
        <end position="1207"/>
    </location>
</feature>
<dbReference type="Gene3D" id="2.60.40.10">
    <property type="entry name" value="Immunoglobulins"/>
    <property type="match status" value="1"/>
</dbReference>
<dbReference type="KEGG" id="hut:Huta_2623"/>
<sequence length="1556" mass="168562">MTFQRERVVMVGRGIENHGQPHGQFPSVADGNHLRWSFDPAVGFADHGYYLFRREHVGDEIDPTSVEDYVEGGGATTTTYSVSTPNGPITFTSDRPQSFVSGGGLAVDVDPGPVEVEFPEPVFEVALDIRVSDTTEVRAVAGDVTVDSAVLETTGTARVSFDRIESVVIEGGRATLVDVLFYPVSAGYVAEWKPVPGFNGPVTLPLQHPDYPATGGTGQDLSTARTWARDRIAYGDPAHYTKPRETLDRGAVDVQSGSAVVTGAGTDWSTDLAGRTFRVGGDDTAYVVTEVRPRENSPDELLLSRPYEGITATEQDYELADDRFGQLHDYLVHLVDEGDSAGGQLGRALPMPIEGAGRAEVTNDKSEVDGTNTNWREELRGLYVQFATEWDGTVEVATGDRTVRREPGSTSDPAWSADLAGKAIRFGDQRAVYTVAATDTGDPNTLELDRAYAGPDRSGSSFAIYGSARYRIEAVQPGPETLELAMPYQGSTGTTRYLITGAFGPQGQEATAPWQSPLELALLGSVDPAIAQALGLYWIDEDADPDTSYDYLLLADHTGRVGEQLERSETISPEVLELRYDDAVDGYVTFDVQRGQAPPLDAPTGTEVHGLPPSPPDAHQTPDGTRYGTNTAGIGWDEGPTAQGALLPDDPVQYHLWRYDFDGDSQPPSAPPAEKYEPLTAPAVADADRADPVMVSSADVADVEGWPADPIHTVDRGLLDGWYSYRVSGVDLFGRASEPSDPADWIEDGTVAHQSAIELLDDRAPPAPRQVEAEVLDVEQPVAGTGEARVRWIWPETYQAQAPDATEFRIQYYPGQLNEQFGEITAVTPQSGDGYAVETDIPALSPADGYVGATLQIGDASYEIVESDAAGDGTLTVELWDHRPDPKQTVETSDGTKEIVIADSRPGAATDHESPTTSLDAAIKRDPPDVGASCTVSIPPVYREGTVNVTDGDLIVWGVNTDWTGALAGQSFTTPDGREYTIASVQSRDKLELESPYEVPGADEERTRFDYAIEHPVRVDYSDPDAWETPTVPSDWRSTYATVDIGDYDEQIAASDQDNPLDIDYRAYETTIPIPKVGDPPTDPFATSEAEPVTYAHVGVNTVDRRGNAGQVSAPVTLTRVFEEVPEPPAQPSFESSIDYATPPDYDGESKYTVRFVHPGDHRRVHVYRAMDKAIFRADYNRRQAGEATRTLDPNQTDLFPPYRRDSSTLPRREEIRDAIQSLHDAVTSESNFEDALVHYRDLEPDVLQTLAGLDGTDAAYTQRTMDALDPDDYPNRKGPDFQAGDPGPNYQPGPNAPDSAVAGGDLCAWVDSFDGKSRRRYFYRTGTVNEAGTRSDGLSYPTRPVQAVDTVPPTPPRLSKITAGHADPNESDHGAITLRWSPSPERDVEKYTVYRAADRDDAEDIRLMQAVGTVSHTDSDEIVWTDEGPPLLERVFYRVVAEDDNGNQSDPSGLSSARAVDPSLPSPPAPSATWTADGNGGQEIEITWSSANETLLQRRPASGGGWKPVTNWLPPDSHTVSDSSVDPSAGYEYRLRARKATGAIGAGTATTISST</sequence>
<dbReference type="InterPro" id="IPR013783">
    <property type="entry name" value="Ig-like_fold"/>
</dbReference>
<reference evidence="2 3" key="1">
    <citation type="journal article" date="2009" name="Stand. Genomic Sci.">
        <title>Complete genome sequence of Halorhabdus utahensis type strain (AX-2).</title>
        <authorList>
            <person name="Anderson I."/>
            <person name="Tindall B.J."/>
            <person name="Pomrenke H."/>
            <person name="Goker M."/>
            <person name="Lapidus A."/>
            <person name="Nolan M."/>
            <person name="Copeland A."/>
            <person name="Glavina Del Rio T."/>
            <person name="Chen F."/>
            <person name="Tice H."/>
            <person name="Cheng J.F."/>
            <person name="Lucas S."/>
            <person name="Chertkov O."/>
            <person name="Bruce D."/>
            <person name="Brettin T."/>
            <person name="Detter J.C."/>
            <person name="Han C."/>
            <person name="Goodwin L."/>
            <person name="Land M."/>
            <person name="Hauser L."/>
            <person name="Chang Y.J."/>
            <person name="Jeffries C.D."/>
            <person name="Pitluck S."/>
            <person name="Pati A."/>
            <person name="Mavromatis K."/>
            <person name="Ivanova N."/>
            <person name="Ovchinnikova G."/>
            <person name="Chen A."/>
            <person name="Palaniappan K."/>
            <person name="Chain P."/>
            <person name="Rohde M."/>
            <person name="Bristow J."/>
            <person name="Eisen J.A."/>
            <person name="Markowitz V."/>
            <person name="Hugenholtz P."/>
            <person name="Kyrpides N.C."/>
            <person name="Klenk H.P."/>
        </authorList>
    </citation>
    <scope>NUCLEOTIDE SEQUENCE [LARGE SCALE GENOMIC DNA]</scope>
    <source>
        <strain evidence="3">DSM 12940 / JCM 11049 / AX-2</strain>
    </source>
</reference>
<dbReference type="HOGENOM" id="CLU_259106_0_0_2"/>
<gene>
    <name evidence="2" type="ordered locus">Huta_2623</name>
</gene>
<proteinExistence type="predicted"/>